<dbReference type="GO" id="GO:0045547">
    <property type="term" value="F:ditrans,polycis-polyprenyl diphosphate synthase [(2E,6E)-farnesyl diphosphate specific] activity"/>
    <property type="evidence" value="ECO:0007669"/>
    <property type="project" value="TreeGrafter"/>
</dbReference>
<dbReference type="EC" id="2.5.1.-" evidence="3"/>
<reference evidence="4 5" key="1">
    <citation type="journal article" date="2013" name="BMC Genomics">
        <title>Reconstruction of the lipid metabolism for the microalga Monoraphidium neglectum from its genome sequence reveals characteristics suitable for biofuel production.</title>
        <authorList>
            <person name="Bogen C."/>
            <person name="Al-Dilaimi A."/>
            <person name="Albersmeier A."/>
            <person name="Wichmann J."/>
            <person name="Grundmann M."/>
            <person name="Rupp O."/>
            <person name="Lauersen K.J."/>
            <person name="Blifernez-Klassen O."/>
            <person name="Kalinowski J."/>
            <person name="Goesmann A."/>
            <person name="Mussgnug J.H."/>
            <person name="Kruse O."/>
        </authorList>
    </citation>
    <scope>NUCLEOTIDE SEQUENCE [LARGE SCALE GENOMIC DNA]</scope>
    <source>
        <strain evidence="4 5">SAG 48.87</strain>
    </source>
</reference>
<gene>
    <name evidence="4" type="ORF">MNEG_5186</name>
</gene>
<comment type="similarity">
    <text evidence="1 3">Belongs to the UPP synthase family.</text>
</comment>
<evidence type="ECO:0000256" key="1">
    <source>
        <dbReference type="ARBA" id="ARBA00005432"/>
    </source>
</evidence>
<dbReference type="PANTHER" id="PTHR10291">
    <property type="entry name" value="DEHYDRODOLICHYL DIPHOSPHATE SYNTHASE FAMILY MEMBER"/>
    <property type="match status" value="1"/>
</dbReference>
<dbReference type="KEGG" id="mng:MNEG_5186"/>
<dbReference type="InterPro" id="IPR036424">
    <property type="entry name" value="UPP_synth-like_sf"/>
</dbReference>
<dbReference type="EMBL" id="KK100979">
    <property type="protein sequence ID" value="KIZ02772.1"/>
    <property type="molecule type" value="Genomic_DNA"/>
</dbReference>
<dbReference type="Gene3D" id="3.40.1180.10">
    <property type="entry name" value="Decaprenyl diphosphate synthase-like"/>
    <property type="match status" value="1"/>
</dbReference>
<dbReference type="RefSeq" id="XP_013901791.1">
    <property type="nucleotide sequence ID" value="XM_014046337.1"/>
</dbReference>
<protein>
    <recommendedName>
        <fullName evidence="3">Alkyl transferase</fullName>
        <ecNumber evidence="3">2.5.1.-</ecNumber>
    </recommendedName>
</protein>
<dbReference type="GO" id="GO:0016094">
    <property type="term" value="P:polyprenol biosynthetic process"/>
    <property type="evidence" value="ECO:0007669"/>
    <property type="project" value="TreeGrafter"/>
</dbReference>
<keyword evidence="2 3" id="KW-0808">Transferase</keyword>
<name>A0A0D2MQT1_9CHLO</name>
<dbReference type="PANTHER" id="PTHR10291:SF43">
    <property type="entry name" value="DEHYDRODOLICHYL DIPHOSPHATE SYNTHASE COMPLEX SUBUNIT DHDDS"/>
    <property type="match status" value="1"/>
</dbReference>
<dbReference type="HAMAP" id="MF_01139">
    <property type="entry name" value="ISPT"/>
    <property type="match status" value="1"/>
</dbReference>
<dbReference type="NCBIfam" id="TIGR00055">
    <property type="entry name" value="uppS"/>
    <property type="match status" value="1"/>
</dbReference>
<dbReference type="Proteomes" id="UP000054498">
    <property type="component" value="Unassembled WGS sequence"/>
</dbReference>
<organism evidence="4 5">
    <name type="scientific">Monoraphidium neglectum</name>
    <dbReference type="NCBI Taxonomy" id="145388"/>
    <lineage>
        <taxon>Eukaryota</taxon>
        <taxon>Viridiplantae</taxon>
        <taxon>Chlorophyta</taxon>
        <taxon>core chlorophytes</taxon>
        <taxon>Chlorophyceae</taxon>
        <taxon>CS clade</taxon>
        <taxon>Sphaeropleales</taxon>
        <taxon>Selenastraceae</taxon>
        <taxon>Monoraphidium</taxon>
    </lineage>
</organism>
<sequence length="227" mass="24902">MDGNSRYAAAHGWLPSAGHEAGVAALRRTVAACARFGVRALTVYAFSEENWRRDGAEVAFLMALFERALGDELPELHSSDVRLRFIGGLERLPEGLRRGIARAEALTAANQGLLLTVAVSYSAQADIAAAARRLAQAAADGRIRPDDVTPDLLARELSTAPTTLEVGPVDLLIRTSDTQRLSNFLLWELAYAELYFEPALWPAFGEEQLVRALRQYAGRERRFGGRH</sequence>
<dbReference type="SUPFAM" id="SSF64005">
    <property type="entry name" value="Undecaprenyl diphosphate synthase"/>
    <property type="match status" value="1"/>
</dbReference>
<dbReference type="STRING" id="145388.A0A0D2MQT1"/>
<evidence type="ECO:0000256" key="2">
    <source>
        <dbReference type="ARBA" id="ARBA00022679"/>
    </source>
</evidence>
<dbReference type="InterPro" id="IPR001441">
    <property type="entry name" value="UPP_synth-like"/>
</dbReference>
<evidence type="ECO:0000313" key="5">
    <source>
        <dbReference type="Proteomes" id="UP000054498"/>
    </source>
</evidence>
<proteinExistence type="inferred from homology"/>
<keyword evidence="5" id="KW-1185">Reference proteome</keyword>
<dbReference type="AlphaFoldDB" id="A0A0D2MQT1"/>
<evidence type="ECO:0000313" key="4">
    <source>
        <dbReference type="EMBL" id="KIZ02772.1"/>
    </source>
</evidence>
<evidence type="ECO:0000256" key="3">
    <source>
        <dbReference type="RuleBase" id="RU363018"/>
    </source>
</evidence>
<dbReference type="Pfam" id="PF01255">
    <property type="entry name" value="Prenyltransf"/>
    <property type="match status" value="1"/>
</dbReference>
<dbReference type="GeneID" id="25738063"/>
<dbReference type="CDD" id="cd00475">
    <property type="entry name" value="Cis_IPPS"/>
    <property type="match status" value="1"/>
</dbReference>
<dbReference type="OrthoDB" id="4173905at2759"/>
<accession>A0A0D2MQT1</accession>